<dbReference type="InterPro" id="IPR034683">
    <property type="entry name" value="IspD/TarI"/>
</dbReference>
<feature type="site" description="Positions MEP for the nucleophilic attack" evidence="3">
    <location>
        <position position="157"/>
    </location>
</feature>
<accession>A0A6S6WLP3</accession>
<comment type="similarity">
    <text evidence="3">Belongs to the IspD/TarI cytidylyltransferase family. IspD subfamily.</text>
</comment>
<dbReference type="NCBIfam" id="TIGR00453">
    <property type="entry name" value="ispD"/>
    <property type="match status" value="1"/>
</dbReference>
<dbReference type="RefSeq" id="WP_173919466.1">
    <property type="nucleotide sequence ID" value="NZ_CADCXY010000001.1"/>
</dbReference>
<reference evidence="4 5" key="1">
    <citation type="submission" date="2020-02" db="EMBL/GenBank/DDBJ databases">
        <authorList>
            <person name="Rodrigo-Torres L."/>
            <person name="Arahal R. D."/>
            <person name="Lucena T."/>
        </authorList>
    </citation>
    <scope>NUCLEOTIDE SEQUENCE [LARGE SCALE GENOMIC DNA]</scope>
    <source>
        <strain evidence="4 5">CECT 9734</strain>
    </source>
</reference>
<gene>
    <name evidence="3 4" type="primary">ispD</name>
    <name evidence="4" type="ORF">PSI9734_00436</name>
</gene>
<dbReference type="Gene3D" id="3.90.550.10">
    <property type="entry name" value="Spore Coat Polysaccharide Biosynthesis Protein SpsA, Chain A"/>
    <property type="match status" value="1"/>
</dbReference>
<evidence type="ECO:0000256" key="1">
    <source>
        <dbReference type="ARBA" id="ARBA00022679"/>
    </source>
</evidence>
<name>A0A6S6WLP3_9GAMM</name>
<dbReference type="InterPro" id="IPR001228">
    <property type="entry name" value="IspD"/>
</dbReference>
<dbReference type="Pfam" id="PF01128">
    <property type="entry name" value="IspD"/>
    <property type="match status" value="1"/>
</dbReference>
<dbReference type="EMBL" id="CADCXY010000001">
    <property type="protein sequence ID" value="CAB0149859.1"/>
    <property type="molecule type" value="Genomic_DNA"/>
</dbReference>
<proteinExistence type="inferred from homology"/>
<keyword evidence="1 3" id="KW-0808">Transferase</keyword>
<sequence length="231" mass="25136">MTTIKQVAAVLPAAGVGRRMQSEIPKQYLQLGDATVLQWTVRALNQDPRVTKIYIATSAADPYFSTLHFDSRCTIQRVDGGATRAASVAAGVRAAATDGFQWVAVHDAARPCLGAAELSSVLDAALSDSVGALLALPVADTLKHADGQQRCDKSIAREYLWQAQTPQVFRTAELLRGWLKFGTEHHEFTDEASVLEALGQRPKLVIGRRSNFKITQPGDEEIARLLLVNKE</sequence>
<dbReference type="AlphaFoldDB" id="A0A6S6WLP3"/>
<feature type="site" description="Transition state stabilizer" evidence="3">
    <location>
        <position position="19"/>
    </location>
</feature>
<protein>
    <recommendedName>
        <fullName evidence="3">2-C-methyl-D-erythritol 4-phosphate cytidylyltransferase</fullName>
        <ecNumber evidence="3">2.7.7.60</ecNumber>
    </recommendedName>
    <alternativeName>
        <fullName evidence="3">4-diphosphocytidyl-2C-methyl-D-erythritol synthase</fullName>
    </alternativeName>
    <alternativeName>
        <fullName evidence="3">MEP cytidylyltransferase</fullName>
        <shortName evidence="3">MCT</shortName>
    </alternativeName>
</protein>
<dbReference type="InterPro" id="IPR029044">
    <property type="entry name" value="Nucleotide-diphossugar_trans"/>
</dbReference>
<dbReference type="Proteomes" id="UP000481517">
    <property type="component" value="Unassembled WGS sequence"/>
</dbReference>
<dbReference type="SUPFAM" id="SSF53448">
    <property type="entry name" value="Nucleotide-diphospho-sugar transferases"/>
    <property type="match status" value="1"/>
</dbReference>
<dbReference type="PANTHER" id="PTHR32125:SF4">
    <property type="entry name" value="2-C-METHYL-D-ERYTHRITOL 4-PHOSPHATE CYTIDYLYLTRANSFERASE, CHLOROPLASTIC"/>
    <property type="match status" value="1"/>
</dbReference>
<dbReference type="EC" id="2.7.7.60" evidence="3"/>
<dbReference type="PANTHER" id="PTHR32125">
    <property type="entry name" value="2-C-METHYL-D-ERYTHRITOL 4-PHOSPHATE CYTIDYLYLTRANSFERASE, CHLOROPLASTIC"/>
    <property type="match status" value="1"/>
</dbReference>
<evidence type="ECO:0000256" key="2">
    <source>
        <dbReference type="ARBA" id="ARBA00022695"/>
    </source>
</evidence>
<comment type="pathway">
    <text evidence="3">Isoprenoid biosynthesis; isopentenyl diphosphate biosynthesis via DXP pathway; isopentenyl diphosphate from 1-deoxy-D-xylulose 5-phosphate: step 2/6.</text>
</comment>
<feature type="site" description="Transition state stabilizer" evidence="3">
    <location>
        <position position="26"/>
    </location>
</feature>
<comment type="catalytic activity">
    <reaction evidence="3">
        <text>2-C-methyl-D-erythritol 4-phosphate + CTP + H(+) = 4-CDP-2-C-methyl-D-erythritol + diphosphate</text>
        <dbReference type="Rhea" id="RHEA:13429"/>
        <dbReference type="ChEBI" id="CHEBI:15378"/>
        <dbReference type="ChEBI" id="CHEBI:33019"/>
        <dbReference type="ChEBI" id="CHEBI:37563"/>
        <dbReference type="ChEBI" id="CHEBI:57823"/>
        <dbReference type="ChEBI" id="CHEBI:58262"/>
        <dbReference type="EC" id="2.7.7.60"/>
    </reaction>
</comment>
<evidence type="ECO:0000313" key="4">
    <source>
        <dbReference type="EMBL" id="CAB0149859.1"/>
    </source>
</evidence>
<feature type="site" description="Positions MEP for the nucleophilic attack" evidence="3">
    <location>
        <position position="213"/>
    </location>
</feature>
<dbReference type="GO" id="GO:0019288">
    <property type="term" value="P:isopentenyl diphosphate biosynthetic process, methylerythritol 4-phosphate pathway"/>
    <property type="evidence" value="ECO:0007669"/>
    <property type="project" value="UniProtKB-UniRule"/>
</dbReference>
<keyword evidence="2 3" id="KW-0548">Nucleotidyltransferase</keyword>
<keyword evidence="3" id="KW-0414">Isoprene biosynthesis</keyword>
<dbReference type="UniPathway" id="UPA00056">
    <property type="reaction ID" value="UER00093"/>
</dbReference>
<evidence type="ECO:0000256" key="3">
    <source>
        <dbReference type="HAMAP-Rule" id="MF_00108"/>
    </source>
</evidence>
<dbReference type="GO" id="GO:0050518">
    <property type="term" value="F:2-C-methyl-D-erythritol 4-phosphate cytidylyltransferase activity"/>
    <property type="evidence" value="ECO:0007669"/>
    <property type="project" value="UniProtKB-UniRule"/>
</dbReference>
<comment type="function">
    <text evidence="3">Catalyzes the formation of 4-diphosphocytidyl-2-C-methyl-D-erythritol from CTP and 2-C-methyl-D-erythritol 4-phosphate (MEP).</text>
</comment>
<keyword evidence="5" id="KW-1185">Reference proteome</keyword>
<evidence type="ECO:0000313" key="5">
    <source>
        <dbReference type="Proteomes" id="UP000481517"/>
    </source>
</evidence>
<dbReference type="FunFam" id="3.90.550.10:FF:000003">
    <property type="entry name" value="2-C-methyl-D-erythritol 4-phosphate cytidylyltransferase"/>
    <property type="match status" value="1"/>
</dbReference>
<organism evidence="4 5">
    <name type="scientific">Pseudidiomarina piscicola</name>
    <dbReference type="NCBI Taxonomy" id="2614830"/>
    <lineage>
        <taxon>Bacteria</taxon>
        <taxon>Pseudomonadati</taxon>
        <taxon>Pseudomonadota</taxon>
        <taxon>Gammaproteobacteria</taxon>
        <taxon>Alteromonadales</taxon>
        <taxon>Idiomarinaceae</taxon>
        <taxon>Pseudidiomarina</taxon>
    </lineage>
</organism>
<dbReference type="InterPro" id="IPR050088">
    <property type="entry name" value="IspD/TarI_cytidylyltransf_bact"/>
</dbReference>
<dbReference type="CDD" id="cd02516">
    <property type="entry name" value="CDP-ME_synthetase"/>
    <property type="match status" value="1"/>
</dbReference>
<dbReference type="HAMAP" id="MF_00108">
    <property type="entry name" value="IspD"/>
    <property type="match status" value="1"/>
</dbReference>